<accession>A0A3P6SC00</accession>
<keyword evidence="2" id="KW-1185">Reference proteome</keyword>
<organism evidence="1 2">
    <name type="scientific">Cylicostephanus goldi</name>
    <name type="common">Nematode worm</name>
    <dbReference type="NCBI Taxonomy" id="71465"/>
    <lineage>
        <taxon>Eukaryota</taxon>
        <taxon>Metazoa</taxon>
        <taxon>Ecdysozoa</taxon>
        <taxon>Nematoda</taxon>
        <taxon>Chromadorea</taxon>
        <taxon>Rhabditida</taxon>
        <taxon>Rhabditina</taxon>
        <taxon>Rhabditomorpha</taxon>
        <taxon>Strongyloidea</taxon>
        <taxon>Strongylidae</taxon>
        <taxon>Cylicostephanus</taxon>
    </lineage>
</organism>
<dbReference type="OrthoDB" id="10612445at2759"/>
<protein>
    <submittedName>
        <fullName evidence="1">Uncharacterized protein</fullName>
    </submittedName>
</protein>
<dbReference type="AlphaFoldDB" id="A0A3P6SC00"/>
<gene>
    <name evidence="1" type="ORF">CGOC_LOCUS6004</name>
</gene>
<evidence type="ECO:0000313" key="2">
    <source>
        <dbReference type="Proteomes" id="UP000271889"/>
    </source>
</evidence>
<evidence type="ECO:0000313" key="1">
    <source>
        <dbReference type="EMBL" id="VDK65290.1"/>
    </source>
</evidence>
<proteinExistence type="predicted"/>
<name>A0A3P6SC00_CYLGO</name>
<sequence>MRYSILGGMFSGVSDMTMAASALGAGAVQSQMMQNAQSEQLTQDIQTQQNTTRKSRSCVATFSYMAMNGSPVYRCECSGEISYQYNRCVAPGG</sequence>
<reference evidence="1 2" key="1">
    <citation type="submission" date="2018-11" db="EMBL/GenBank/DDBJ databases">
        <authorList>
            <consortium name="Pathogen Informatics"/>
        </authorList>
    </citation>
    <scope>NUCLEOTIDE SEQUENCE [LARGE SCALE GENOMIC DNA]</scope>
</reference>
<dbReference type="EMBL" id="UYRV01018889">
    <property type="protein sequence ID" value="VDK65290.1"/>
    <property type="molecule type" value="Genomic_DNA"/>
</dbReference>
<dbReference type="Proteomes" id="UP000271889">
    <property type="component" value="Unassembled WGS sequence"/>
</dbReference>